<dbReference type="GO" id="GO:0042597">
    <property type="term" value="C:periplasmic space"/>
    <property type="evidence" value="ECO:0007669"/>
    <property type="project" value="UniProtKB-SubCell"/>
</dbReference>
<proteinExistence type="inferred from homology"/>
<feature type="signal peptide" evidence="3">
    <location>
        <begin position="1"/>
        <end position="24"/>
    </location>
</feature>
<evidence type="ECO:0000313" key="4">
    <source>
        <dbReference type="EMBL" id="HIX56395.1"/>
    </source>
</evidence>
<reference evidence="4" key="1">
    <citation type="journal article" date="2021" name="PeerJ">
        <title>Extensive microbial diversity within the chicken gut microbiome revealed by metagenomics and culture.</title>
        <authorList>
            <person name="Gilroy R."/>
            <person name="Ravi A."/>
            <person name="Getino M."/>
            <person name="Pursley I."/>
            <person name="Horton D.L."/>
            <person name="Alikhan N.F."/>
            <person name="Baker D."/>
            <person name="Gharbi K."/>
            <person name="Hall N."/>
            <person name="Watson M."/>
            <person name="Adriaenssens E.M."/>
            <person name="Foster-Nyarko E."/>
            <person name="Jarju S."/>
            <person name="Secka A."/>
            <person name="Antonio M."/>
            <person name="Oren A."/>
            <person name="Chaudhuri R.R."/>
            <person name="La Ragione R."/>
            <person name="Hildebrand F."/>
            <person name="Pallen M.J."/>
        </authorList>
    </citation>
    <scope>NUCLEOTIDE SEQUENCE</scope>
    <source>
        <strain evidence="4">USASDec5-558</strain>
    </source>
</reference>
<organism evidence="4 5">
    <name type="scientific">Candidatus Anaerobiospirillum pullistercoris</name>
    <dbReference type="NCBI Taxonomy" id="2838452"/>
    <lineage>
        <taxon>Bacteria</taxon>
        <taxon>Pseudomonadati</taxon>
        <taxon>Pseudomonadota</taxon>
        <taxon>Gammaproteobacteria</taxon>
        <taxon>Aeromonadales</taxon>
        <taxon>Succinivibrionaceae</taxon>
        <taxon>Anaerobiospirillum</taxon>
    </lineage>
</organism>
<evidence type="ECO:0000256" key="1">
    <source>
        <dbReference type="ARBA" id="ARBA00004418"/>
    </source>
</evidence>
<dbReference type="PANTHER" id="PTHR43649:SF32">
    <property type="entry name" value="SUGAR BINDING SECRETED PROTEIN"/>
    <property type="match status" value="1"/>
</dbReference>
<dbReference type="SUPFAM" id="SSF53850">
    <property type="entry name" value="Periplasmic binding protein-like II"/>
    <property type="match status" value="1"/>
</dbReference>
<comment type="similarity">
    <text evidence="2">Belongs to the bacterial solute-binding protein 1 family.</text>
</comment>
<reference evidence="4" key="2">
    <citation type="submission" date="2021-04" db="EMBL/GenBank/DDBJ databases">
        <authorList>
            <person name="Gilroy R."/>
        </authorList>
    </citation>
    <scope>NUCLEOTIDE SEQUENCE</scope>
    <source>
        <strain evidence="4">USASDec5-558</strain>
    </source>
</reference>
<dbReference type="Gene3D" id="3.40.190.10">
    <property type="entry name" value="Periplasmic binding protein-like II"/>
    <property type="match status" value="1"/>
</dbReference>
<dbReference type="PANTHER" id="PTHR43649">
    <property type="entry name" value="ARABINOSE-BINDING PROTEIN-RELATED"/>
    <property type="match status" value="1"/>
</dbReference>
<comment type="subcellular location">
    <subcellularLocation>
        <location evidence="1">Periplasm</location>
    </subcellularLocation>
</comment>
<feature type="chain" id="PRO_5039620900" evidence="3">
    <location>
        <begin position="25"/>
        <end position="425"/>
    </location>
</feature>
<comment type="caution">
    <text evidence="4">The sequence shown here is derived from an EMBL/GenBank/DDBJ whole genome shotgun (WGS) entry which is preliminary data.</text>
</comment>
<dbReference type="Proteomes" id="UP000886829">
    <property type="component" value="Unassembled WGS sequence"/>
</dbReference>
<evidence type="ECO:0000256" key="2">
    <source>
        <dbReference type="ARBA" id="ARBA00008520"/>
    </source>
</evidence>
<evidence type="ECO:0000313" key="5">
    <source>
        <dbReference type="Proteomes" id="UP000886829"/>
    </source>
</evidence>
<sequence>MRLKSALATILCSSVLFGATAVSAAQTELKLWAWDDNFNIPAAKMAAERFQAKHPDVTISVESMAQNDLTQRLNTALAAKNYRTLPDVVLIEDYRVQNFLTGYPDFLKDIGSQIDLTKFVDHKVAASSDASGKHYGVPFDAGVVATYLRIDLFEKAGYTLEDFQDITWDQFIEMGKKVKETTGTALLGYDPDDMHLIQAMMQSAGVWYTNADATKVTIAGNAALKEALLVLKKMHDAGLIVNYSGWTPMLATFQQDQVAAVVQGCWLTPSLASNEAQSGKWRIVPLPKLNNVPNATHYSNLGGSQWFANALSDKSDLAVQFIKETFATDEDLINQLVPKITLVTTLKDTSKITNNNVENPFFGGQKIYTLFADWNTKIPSVNYGPHTRAIASIISEGLQRVIAGEDIDTVLQDCQSNAEMQVGLM</sequence>
<evidence type="ECO:0000256" key="3">
    <source>
        <dbReference type="SAM" id="SignalP"/>
    </source>
</evidence>
<keyword evidence="3" id="KW-0732">Signal</keyword>
<accession>A0A9D2B087</accession>
<dbReference type="AlphaFoldDB" id="A0A9D2B087"/>
<dbReference type="InterPro" id="IPR050490">
    <property type="entry name" value="Bact_solute-bd_prot1"/>
</dbReference>
<name>A0A9D2B087_9GAMM</name>
<gene>
    <name evidence="4" type="ORF">H9850_02865</name>
</gene>
<dbReference type="Pfam" id="PF13416">
    <property type="entry name" value="SBP_bac_8"/>
    <property type="match status" value="1"/>
</dbReference>
<protein>
    <submittedName>
        <fullName evidence="4">Extracellular solute-binding protein</fullName>
    </submittedName>
</protein>
<dbReference type="EMBL" id="DXEV01000052">
    <property type="protein sequence ID" value="HIX56395.1"/>
    <property type="molecule type" value="Genomic_DNA"/>
</dbReference>
<dbReference type="InterPro" id="IPR006059">
    <property type="entry name" value="SBP"/>
</dbReference>